<dbReference type="GO" id="GO:0046961">
    <property type="term" value="F:proton-transporting ATPase activity, rotational mechanism"/>
    <property type="evidence" value="ECO:0007669"/>
    <property type="project" value="InterPro"/>
</dbReference>
<dbReference type="InterPro" id="IPR002842">
    <property type="entry name" value="ATPase_V1_Esu"/>
</dbReference>
<dbReference type="Gene3D" id="3.30.2320.30">
    <property type="entry name" value="ATP synthase, E subunit, C-terminal"/>
    <property type="match status" value="1"/>
</dbReference>
<keyword evidence="3" id="KW-0406">Ion transport</keyword>
<dbReference type="RefSeq" id="WP_195387965.1">
    <property type="nucleotide sequence ID" value="NZ_JADNGL010000003.1"/>
</dbReference>
<evidence type="ECO:0000313" key="5">
    <source>
        <dbReference type="EMBL" id="MDB8744253.1"/>
    </source>
</evidence>
<gene>
    <name evidence="5" type="ORF">PNU62_04405</name>
</gene>
<comment type="similarity">
    <text evidence="1">Belongs to the V-ATPase E subunit family.</text>
</comment>
<dbReference type="EMBL" id="JAQMLV010000004">
    <property type="protein sequence ID" value="MDB8744253.1"/>
    <property type="molecule type" value="Genomic_DNA"/>
</dbReference>
<dbReference type="InterPro" id="IPR038495">
    <property type="entry name" value="ATPase_E_C"/>
</dbReference>
<name>A0AAW6E4T8_9FIRM</name>
<dbReference type="GO" id="GO:0033178">
    <property type="term" value="C:proton-transporting two-sector ATPase complex, catalytic domain"/>
    <property type="evidence" value="ECO:0007669"/>
    <property type="project" value="InterPro"/>
</dbReference>
<organism evidence="5 6">
    <name type="scientific">Ruminococcus bicirculans</name>
    <name type="common">ex Wegman et al. 2014</name>
    <dbReference type="NCBI Taxonomy" id="1160721"/>
    <lineage>
        <taxon>Bacteria</taxon>
        <taxon>Bacillati</taxon>
        <taxon>Bacillota</taxon>
        <taxon>Clostridia</taxon>
        <taxon>Eubacteriales</taxon>
        <taxon>Oscillospiraceae</taxon>
        <taxon>Ruminococcus</taxon>
    </lineage>
</organism>
<evidence type="ECO:0000256" key="1">
    <source>
        <dbReference type="ARBA" id="ARBA00005901"/>
    </source>
</evidence>
<dbReference type="Pfam" id="PF01991">
    <property type="entry name" value="vATP-synt_E"/>
    <property type="match status" value="1"/>
</dbReference>
<feature type="region of interest" description="Disordered" evidence="4">
    <location>
        <begin position="36"/>
        <end position="63"/>
    </location>
</feature>
<evidence type="ECO:0000256" key="4">
    <source>
        <dbReference type="SAM" id="MobiDB-lite"/>
    </source>
</evidence>
<dbReference type="SUPFAM" id="SSF160527">
    <property type="entry name" value="V-type ATPase subunit E-like"/>
    <property type="match status" value="1"/>
</dbReference>
<evidence type="ECO:0000313" key="6">
    <source>
        <dbReference type="Proteomes" id="UP001211015"/>
    </source>
</evidence>
<accession>A0AAW6E4T8</accession>
<reference evidence="5" key="1">
    <citation type="submission" date="2023-01" db="EMBL/GenBank/DDBJ databases">
        <title>Human gut microbiome strain richness.</title>
        <authorList>
            <person name="Chen-Liaw A."/>
        </authorList>
    </citation>
    <scope>NUCLEOTIDE SEQUENCE</scope>
    <source>
        <strain evidence="5">1001275st1_F4_1001275B_160808</strain>
    </source>
</reference>
<comment type="caution">
    <text evidence="5">The sequence shown here is derived from an EMBL/GenBank/DDBJ whole genome shotgun (WGS) entry which is preliminary data.</text>
</comment>
<dbReference type="Proteomes" id="UP001211015">
    <property type="component" value="Unassembled WGS sequence"/>
</dbReference>
<protein>
    <submittedName>
        <fullName evidence="5">V-type ATP synthase subunit E</fullName>
    </submittedName>
</protein>
<evidence type="ECO:0000256" key="3">
    <source>
        <dbReference type="ARBA" id="ARBA00023065"/>
    </source>
</evidence>
<sequence length="193" mass="22120">MENQTIKLERFKQAVFEDAEKQAKLITEAADKQRENELAQAKIEAQSLADSKKASTDKTEEARAVREISSKQLEAKRNVLCHREKLIDSVFDNVKSRLATFKASRDYKSWLKEKAEKCKQTYPEHKGVIYLSPEDMKYASDLADFEVKSRDSIELGGMLMVYEDMGIALDYTFDSAFEGQRSAFTEKAELVLR</sequence>
<keyword evidence="2" id="KW-0813">Transport</keyword>
<evidence type="ECO:0000256" key="2">
    <source>
        <dbReference type="ARBA" id="ARBA00022448"/>
    </source>
</evidence>
<proteinExistence type="inferred from homology"/>
<feature type="compositionally biased region" description="Basic and acidic residues" evidence="4">
    <location>
        <begin position="50"/>
        <end position="63"/>
    </location>
</feature>
<dbReference type="AlphaFoldDB" id="A0AAW6E4T8"/>